<sequence>MYYNIKTIEQEEAIYHKEDQHLLNAREVANQLDRVYSQLIKVNPTNSEYRYSLAKLKFEKGKLFKGTRDDDAYFLFKKVLMYDPNHLEAVLKIANIHVLKFEWLQASKLLSSLVGKIDNGSGKDIEIEFCLIYATTKCIYEEIGRSRTLVRKRT</sequence>
<evidence type="ECO:0000313" key="2">
    <source>
        <dbReference type="Proteomes" id="UP000248646"/>
    </source>
</evidence>
<proteinExistence type="predicted"/>
<name>A0A2W7MX96_9BACI</name>
<dbReference type="EMBL" id="QKZI01000001">
    <property type="protein sequence ID" value="PZX08341.1"/>
    <property type="molecule type" value="Genomic_DNA"/>
</dbReference>
<reference evidence="1 2" key="1">
    <citation type="submission" date="2018-06" db="EMBL/GenBank/DDBJ databases">
        <title>Genomic Encyclopedia of Type Strains, Phase IV (KMG-IV): sequencing the most valuable type-strain genomes for metagenomic binning, comparative biology and taxonomic classification.</title>
        <authorList>
            <person name="Goeker M."/>
        </authorList>
    </citation>
    <scope>NUCLEOTIDE SEQUENCE [LARGE SCALE GENOMIC DNA]</scope>
    <source>
        <strain evidence="1 2">DSM 5</strain>
    </source>
</reference>
<dbReference type="Gene3D" id="1.25.40.10">
    <property type="entry name" value="Tetratricopeptide repeat domain"/>
    <property type="match status" value="1"/>
</dbReference>
<dbReference type="Proteomes" id="UP000248646">
    <property type="component" value="Unassembled WGS sequence"/>
</dbReference>
<dbReference type="RefSeq" id="WP_111438923.1">
    <property type="nucleotide sequence ID" value="NZ_QKZI01000001.1"/>
</dbReference>
<evidence type="ECO:0000313" key="1">
    <source>
        <dbReference type="EMBL" id="PZX08341.1"/>
    </source>
</evidence>
<dbReference type="AlphaFoldDB" id="A0A2W7MX96"/>
<dbReference type="InterPro" id="IPR011990">
    <property type="entry name" value="TPR-like_helical_dom_sf"/>
</dbReference>
<gene>
    <name evidence="1" type="ORF">C7437_1011465</name>
</gene>
<keyword evidence="2" id="KW-1185">Reference proteome</keyword>
<organism evidence="1 2">
    <name type="scientific">Psychrobacillus insolitus</name>
    <dbReference type="NCBI Taxonomy" id="1461"/>
    <lineage>
        <taxon>Bacteria</taxon>
        <taxon>Bacillati</taxon>
        <taxon>Bacillota</taxon>
        <taxon>Bacilli</taxon>
        <taxon>Bacillales</taxon>
        <taxon>Bacillaceae</taxon>
        <taxon>Psychrobacillus</taxon>
    </lineage>
</organism>
<accession>A0A2W7MX96</accession>
<comment type="caution">
    <text evidence="1">The sequence shown here is derived from an EMBL/GenBank/DDBJ whole genome shotgun (WGS) entry which is preliminary data.</text>
</comment>
<protein>
    <recommendedName>
        <fullName evidence="3">Tetratricopeptide repeat protein</fullName>
    </recommendedName>
</protein>
<dbReference type="SUPFAM" id="SSF48452">
    <property type="entry name" value="TPR-like"/>
    <property type="match status" value="1"/>
</dbReference>
<evidence type="ECO:0008006" key="3">
    <source>
        <dbReference type="Google" id="ProtNLM"/>
    </source>
</evidence>